<dbReference type="OrthoDB" id="9788689at2"/>
<keyword evidence="6" id="KW-1185">Reference proteome</keyword>
<dbReference type="Proteomes" id="UP000315252">
    <property type="component" value="Unassembled WGS sequence"/>
</dbReference>
<keyword evidence="1" id="KW-0479">Metal-binding</keyword>
<dbReference type="PANTHER" id="PTHR43782:SF3">
    <property type="entry name" value="ARGINASE"/>
    <property type="match status" value="1"/>
</dbReference>
<dbReference type="Gene3D" id="3.40.800.10">
    <property type="entry name" value="Ureohydrolase domain"/>
    <property type="match status" value="1"/>
</dbReference>
<gene>
    <name evidence="5" type="ORF">FKG95_14775</name>
</gene>
<dbReference type="Pfam" id="PF00491">
    <property type="entry name" value="Arginase"/>
    <property type="match status" value="1"/>
</dbReference>
<proteinExistence type="inferred from homology"/>
<protein>
    <submittedName>
        <fullName evidence="5">Arginase family protein</fullName>
    </submittedName>
</protein>
<evidence type="ECO:0000256" key="1">
    <source>
        <dbReference type="ARBA" id="ARBA00022723"/>
    </source>
</evidence>
<name>A0A545TRU0_9PROT</name>
<dbReference type="PROSITE" id="PS51409">
    <property type="entry name" value="ARGINASE_2"/>
    <property type="match status" value="1"/>
</dbReference>
<dbReference type="GO" id="GO:0005829">
    <property type="term" value="C:cytosol"/>
    <property type="evidence" value="ECO:0007669"/>
    <property type="project" value="TreeGrafter"/>
</dbReference>
<comment type="similarity">
    <text evidence="4">Belongs to the arginase family.</text>
</comment>
<evidence type="ECO:0000313" key="6">
    <source>
        <dbReference type="Proteomes" id="UP000315252"/>
    </source>
</evidence>
<dbReference type="RefSeq" id="WP_142897115.1">
    <property type="nucleotide sequence ID" value="NZ_ML660055.1"/>
</dbReference>
<evidence type="ECO:0000256" key="4">
    <source>
        <dbReference type="PROSITE-ProRule" id="PRU00742"/>
    </source>
</evidence>
<dbReference type="EMBL" id="VHSH01000004">
    <property type="protein sequence ID" value="TQV79935.1"/>
    <property type="molecule type" value="Genomic_DNA"/>
</dbReference>
<sequence length="280" mass="29861">MSDRIVIRANGYAGDCSGEAMAALPALSDMLGELFGAEIIAFGDPQDARDMAWQTALEASEGLLSGLAEATARTLQKDAVPIIATPRCAAALASIPAVLARRDDAHVVWFDAHGDLHTPATTRTGYLGGMPITALLGEWQSGYGAGLRPERLLHLGGRDLEDAERAFIERHGIFAASFADFDHDLGRIEQELTGKKVFVHLDCDVFDPRDVTADYRVPGGLRSEQAAAVFSVIARVSDLVGLEITEFSPGNAAEMQRSLASLRQALTALAGQDQEKPFAG</sequence>
<dbReference type="GO" id="GO:0004053">
    <property type="term" value="F:arginase activity"/>
    <property type="evidence" value="ECO:0007669"/>
    <property type="project" value="TreeGrafter"/>
</dbReference>
<keyword evidence="3" id="KW-0464">Manganese</keyword>
<reference evidence="5 6" key="1">
    <citation type="submission" date="2019-06" db="EMBL/GenBank/DDBJ databases">
        <title>Whole genome sequence for Rhodospirillaceae sp. R148.</title>
        <authorList>
            <person name="Wang G."/>
        </authorList>
    </citation>
    <scope>NUCLEOTIDE SEQUENCE [LARGE SCALE GENOMIC DNA]</scope>
    <source>
        <strain evidence="5 6">R148</strain>
    </source>
</reference>
<dbReference type="GO" id="GO:0030145">
    <property type="term" value="F:manganese ion binding"/>
    <property type="evidence" value="ECO:0007669"/>
    <property type="project" value="TreeGrafter"/>
</dbReference>
<dbReference type="PANTHER" id="PTHR43782">
    <property type="entry name" value="ARGINASE"/>
    <property type="match status" value="1"/>
</dbReference>
<dbReference type="AlphaFoldDB" id="A0A545TRU0"/>
<dbReference type="SUPFAM" id="SSF52768">
    <property type="entry name" value="Arginase/deacetylase"/>
    <property type="match status" value="1"/>
</dbReference>
<dbReference type="CDD" id="cd09999">
    <property type="entry name" value="Arginase-like_1"/>
    <property type="match status" value="1"/>
</dbReference>
<dbReference type="InterPro" id="IPR006035">
    <property type="entry name" value="Ureohydrolase"/>
</dbReference>
<evidence type="ECO:0000256" key="2">
    <source>
        <dbReference type="ARBA" id="ARBA00022801"/>
    </source>
</evidence>
<comment type="caution">
    <text evidence="5">The sequence shown here is derived from an EMBL/GenBank/DDBJ whole genome shotgun (WGS) entry which is preliminary data.</text>
</comment>
<dbReference type="InterPro" id="IPR023696">
    <property type="entry name" value="Ureohydrolase_dom_sf"/>
</dbReference>
<evidence type="ECO:0000256" key="3">
    <source>
        <dbReference type="ARBA" id="ARBA00023211"/>
    </source>
</evidence>
<organism evidence="5 6">
    <name type="scientific">Denitrobaculum tricleocarpae</name>
    <dbReference type="NCBI Taxonomy" id="2591009"/>
    <lineage>
        <taxon>Bacteria</taxon>
        <taxon>Pseudomonadati</taxon>
        <taxon>Pseudomonadota</taxon>
        <taxon>Alphaproteobacteria</taxon>
        <taxon>Rhodospirillales</taxon>
        <taxon>Rhodospirillaceae</taxon>
        <taxon>Denitrobaculum</taxon>
    </lineage>
</organism>
<keyword evidence="2" id="KW-0378">Hydrolase</keyword>
<evidence type="ECO:0000313" key="5">
    <source>
        <dbReference type="EMBL" id="TQV79935.1"/>
    </source>
</evidence>
<accession>A0A545TRU0</accession>